<dbReference type="InterPro" id="IPR000873">
    <property type="entry name" value="AMP-dep_synth/lig_dom"/>
</dbReference>
<dbReference type="InterPro" id="IPR020845">
    <property type="entry name" value="AMP-binding_CS"/>
</dbReference>
<dbReference type="EC" id="6.2.1.47" evidence="3"/>
<sequence length="714" mass="79924">MIINAIKYILKFFFHVRVKGNLNHLNHDKLIITSNHVSFLDGILLGIFLPVKPVFAIYSGYMDHWLIKLTRRYFDFLAVDPADPMAVKNLARQVNQGRPLVIFPEGRITVTGSLMKIYDSIAFVAAITEATIVPVWIEGAEFTFTSRLKGIFRRKLFPKITIHVLTPTSIAMPNVTDSSERRYIVGEKLHQIMMESRMASRPKLTLFDALLEAEVRYGAKTPIIKDPTVKELTYRQLLQQILGISCIVEQLSSPKERVGVLLPNAVITVSTLYALSLKNRIPALLNYTVGSQALNCAVTAAEITTIITSRKFLQKGKLTHFVEEVKGVKWIYLEDLKESLTVKNKLWIGFYQFFPRFLKRTAKPDQEAMVLFTSGSEGSPKGVVHTHTSLLANVEQIRSIVDPMPTDRFMSTLPIFHAFGLTVCLLLPLYSGCRVFLYPNPLHYKMVPEIVYDQSCTVLFGTPTFLNNYARNAHPYDFSRLRYVVAGAEKLSESTRELWYKKFGLRILEGYGVTECSPVISLNVPLAFKDRTVGRPLPGIVTRLIPIPGIDQGGRLQIQGPNLMKGYLLADNPGKLVAPSVIDEKGREHKNWYDTGDIVDIDQDGFIIIKGRQKRFAKIGGEMVSLESVEAIAHKVDAEAIHGASIKSDSTKGEAIVLFSSSKNISREGLNQAAREMGISTLAVPRDIRIIDQLPLLGTGKVDFVTLQKMAQEG</sequence>
<comment type="similarity">
    <text evidence="1">Belongs to the ATP-dependent AMP-binding enzyme family.</text>
</comment>
<dbReference type="SUPFAM" id="SSF69593">
    <property type="entry name" value="Glycerol-3-phosphate (1)-acyltransferase"/>
    <property type="match status" value="1"/>
</dbReference>
<dbReference type="SUPFAM" id="SSF56801">
    <property type="entry name" value="Acetyl-CoA synthetase-like"/>
    <property type="match status" value="1"/>
</dbReference>
<dbReference type="Gene3D" id="3.30.300.30">
    <property type="match status" value="1"/>
</dbReference>
<dbReference type="Pfam" id="PF01553">
    <property type="entry name" value="Acyltransferase"/>
    <property type="match status" value="1"/>
</dbReference>
<dbReference type="SMART" id="SM00563">
    <property type="entry name" value="PlsC"/>
    <property type="match status" value="1"/>
</dbReference>
<dbReference type="PANTHER" id="PTHR43201">
    <property type="entry name" value="ACYL-COA SYNTHETASE"/>
    <property type="match status" value="1"/>
</dbReference>
<evidence type="ECO:0000313" key="4">
    <source>
        <dbReference type="Proteomes" id="UP000506160"/>
    </source>
</evidence>
<dbReference type="Gene3D" id="3.40.50.12780">
    <property type="entry name" value="N-terminal domain of ligase-like"/>
    <property type="match status" value="1"/>
</dbReference>
<dbReference type="PANTHER" id="PTHR43201:SF8">
    <property type="entry name" value="ACYL-COA SYNTHETASE FAMILY MEMBER 3"/>
    <property type="match status" value="1"/>
</dbReference>
<keyword evidence="3" id="KW-0012">Acyltransferase</keyword>
<evidence type="ECO:0000259" key="2">
    <source>
        <dbReference type="SMART" id="SM00563"/>
    </source>
</evidence>
<keyword evidence="4" id="KW-1185">Reference proteome</keyword>
<dbReference type="InterPro" id="IPR042099">
    <property type="entry name" value="ANL_N_sf"/>
</dbReference>
<dbReference type="GO" id="GO:0006631">
    <property type="term" value="P:fatty acid metabolic process"/>
    <property type="evidence" value="ECO:0007669"/>
    <property type="project" value="TreeGrafter"/>
</dbReference>
<dbReference type="InterPro" id="IPR045851">
    <property type="entry name" value="AMP-bd_C_sf"/>
</dbReference>
<dbReference type="Pfam" id="PF00501">
    <property type="entry name" value="AMP-binding"/>
    <property type="match status" value="1"/>
</dbReference>
<dbReference type="NCBIfam" id="NF005959">
    <property type="entry name" value="PRK08043.1"/>
    <property type="match status" value="1"/>
</dbReference>
<dbReference type="Proteomes" id="UP000506160">
    <property type="component" value="Unassembled WGS sequence"/>
</dbReference>
<keyword evidence="3" id="KW-0436">Ligase</keyword>
<protein>
    <submittedName>
        <fullName evidence="3">Bifunctional acyl-ACP--phospholipid O-acyltransferase/long-chain-fatty-acid--ACP ligase</fullName>
        <ecNumber evidence="3">2.3.1.40</ecNumber>
        <ecNumber evidence="3">6.2.1.47</ecNumber>
    </submittedName>
</protein>
<dbReference type="AlphaFoldDB" id="A0AB94IAS3"/>
<dbReference type="RefSeq" id="WP_024496683.1">
    <property type="nucleotide sequence ID" value="NZ_AWGA01000075.1"/>
</dbReference>
<proteinExistence type="inferred from homology"/>
<reference evidence="3 4" key="1">
    <citation type="journal article" date="2014" name="Appl. Environ. Microbiol.">
        <title>Genomic features of a bumble bee symbiont reflect its host environment.</title>
        <authorList>
            <person name="Martinson V.G."/>
            <person name="Magoc T."/>
            <person name="Koch H."/>
            <person name="Salzberg S.L."/>
            <person name="Moran N.A."/>
        </authorList>
    </citation>
    <scope>NUCLEOTIDE SEQUENCE [LARGE SCALE GENOMIC DNA]</scope>
    <source>
        <strain evidence="3 4">Bimp</strain>
    </source>
</reference>
<comment type="caution">
    <text evidence="3">The sequence shown here is derived from an EMBL/GenBank/DDBJ whole genome shotgun (WGS) entry which is preliminary data.</text>
</comment>
<dbReference type="PROSITE" id="PS00455">
    <property type="entry name" value="AMP_BINDING"/>
    <property type="match status" value="1"/>
</dbReference>
<dbReference type="GO" id="GO:0031956">
    <property type="term" value="F:medium-chain fatty acid-CoA ligase activity"/>
    <property type="evidence" value="ECO:0007669"/>
    <property type="project" value="TreeGrafter"/>
</dbReference>
<dbReference type="InterPro" id="IPR002123">
    <property type="entry name" value="Plipid/glycerol_acylTrfase"/>
</dbReference>
<evidence type="ECO:0000313" key="3">
    <source>
        <dbReference type="EMBL" id="TEA26504.1"/>
    </source>
</evidence>
<name>A0AB94IAS3_9GAMM</name>
<dbReference type="EC" id="2.3.1.40" evidence="3"/>
<evidence type="ECO:0000256" key="1">
    <source>
        <dbReference type="ARBA" id="ARBA00006432"/>
    </source>
</evidence>
<accession>A0AB94IAS3</accession>
<dbReference type="EMBL" id="AWGA01000075">
    <property type="protein sequence ID" value="TEA26504.1"/>
    <property type="molecule type" value="Genomic_DNA"/>
</dbReference>
<keyword evidence="3" id="KW-0808">Transferase</keyword>
<organism evidence="3 4">
    <name type="scientific">Candidatus Schmidhempelia bombi str. Bimp</name>
    <dbReference type="NCBI Taxonomy" id="1387197"/>
    <lineage>
        <taxon>Bacteria</taxon>
        <taxon>Pseudomonadati</taxon>
        <taxon>Pseudomonadota</taxon>
        <taxon>Gammaproteobacteria</taxon>
        <taxon>Orbales</taxon>
        <taxon>Orbaceae</taxon>
        <taxon>Candidatus Schmidhempelia</taxon>
    </lineage>
</organism>
<dbReference type="GO" id="GO:0008779">
    <property type="term" value="F:acyl-[acyl-carrier-protein]-phospholipid O-acyltransferase activity"/>
    <property type="evidence" value="ECO:0007669"/>
    <property type="project" value="UniProtKB-EC"/>
</dbReference>
<dbReference type="CDD" id="cd07989">
    <property type="entry name" value="LPLAT_AGPAT-like"/>
    <property type="match status" value="1"/>
</dbReference>
<gene>
    <name evidence="3" type="ORF">O970_08510</name>
</gene>
<feature type="domain" description="Phospholipid/glycerol acyltransferase" evidence="2">
    <location>
        <begin position="30"/>
        <end position="140"/>
    </location>
</feature>